<proteinExistence type="predicted"/>
<evidence type="ECO:0000259" key="1">
    <source>
        <dbReference type="Pfam" id="PF26628"/>
    </source>
</evidence>
<evidence type="ECO:0000313" key="2">
    <source>
        <dbReference type="EMBL" id="SVD89836.1"/>
    </source>
</evidence>
<dbReference type="SUPFAM" id="SSF49899">
    <property type="entry name" value="Concanavalin A-like lectins/glucanases"/>
    <property type="match status" value="1"/>
</dbReference>
<dbReference type="InterPro" id="IPR013320">
    <property type="entry name" value="ConA-like_dom_sf"/>
</dbReference>
<dbReference type="AlphaFoldDB" id="A0A382Z2W0"/>
<sequence>DGYLDEVRIWSVARTAAQIADNIHVLLDGDETGLEAYYKMSDGSGTTVTDNSDNSNTGTMVNMDNNDWVTSYAPISTLTSGYTTDAEALWKGSGTSASDASDGLTMVVGTALTDANFAVFGNNNTEGTSTSDLPSGIEVRSARIWYVDESSTVAADVTIDISDATGYTVTAGTASDYKLLNRAGTSGDFSILASGSSKSGDAVTFSSVSLSDEYLAIGQATDSDAYLSPHVTISGDDGFRMMSSPIAGTVYDDILGDLW</sequence>
<protein>
    <recommendedName>
        <fullName evidence="1">DUF8202 domain-containing protein</fullName>
    </recommendedName>
</protein>
<name>A0A382Z2W0_9ZZZZ</name>
<feature type="non-terminal residue" evidence="2">
    <location>
        <position position="259"/>
    </location>
</feature>
<reference evidence="2" key="1">
    <citation type="submission" date="2018-05" db="EMBL/GenBank/DDBJ databases">
        <authorList>
            <person name="Lanie J.A."/>
            <person name="Ng W.-L."/>
            <person name="Kazmierczak K.M."/>
            <person name="Andrzejewski T.M."/>
            <person name="Davidsen T.M."/>
            <person name="Wayne K.J."/>
            <person name="Tettelin H."/>
            <person name="Glass J.I."/>
            <person name="Rusch D."/>
            <person name="Podicherti R."/>
            <person name="Tsui H.-C.T."/>
            <person name="Winkler M.E."/>
        </authorList>
    </citation>
    <scope>NUCLEOTIDE SEQUENCE</scope>
</reference>
<dbReference type="InterPro" id="IPR058515">
    <property type="entry name" value="DUF8202"/>
</dbReference>
<feature type="domain" description="DUF8202" evidence="1">
    <location>
        <begin position="109"/>
        <end position="212"/>
    </location>
</feature>
<dbReference type="Pfam" id="PF26628">
    <property type="entry name" value="DUF8202"/>
    <property type="match status" value="1"/>
</dbReference>
<dbReference type="Gene3D" id="2.60.120.200">
    <property type="match status" value="1"/>
</dbReference>
<accession>A0A382Z2W0</accession>
<feature type="non-terminal residue" evidence="2">
    <location>
        <position position="1"/>
    </location>
</feature>
<gene>
    <name evidence="2" type="ORF">METZ01_LOCUS442690</name>
</gene>
<dbReference type="EMBL" id="UINC01180569">
    <property type="protein sequence ID" value="SVD89836.1"/>
    <property type="molecule type" value="Genomic_DNA"/>
</dbReference>
<organism evidence="2">
    <name type="scientific">marine metagenome</name>
    <dbReference type="NCBI Taxonomy" id="408172"/>
    <lineage>
        <taxon>unclassified sequences</taxon>
        <taxon>metagenomes</taxon>
        <taxon>ecological metagenomes</taxon>
    </lineage>
</organism>